<name>A0A2H6KJI8_9APIC</name>
<gene>
    <name evidence="3" type="ORF">BOVATA_046320</name>
</gene>
<proteinExistence type="predicted"/>
<evidence type="ECO:0000256" key="1">
    <source>
        <dbReference type="SAM" id="Coils"/>
    </source>
</evidence>
<dbReference type="Proteomes" id="UP000236319">
    <property type="component" value="Unassembled WGS sequence"/>
</dbReference>
<evidence type="ECO:0008006" key="5">
    <source>
        <dbReference type="Google" id="ProtNLM"/>
    </source>
</evidence>
<sequence>MHNGSNGLQNAITQVSAALRAWDQDVTHKTRTLIHLFKDLKIRNIVSLRDSLSSLSGCKAGEVADSMQICVDKAGDLQRAFRLAARTHKSLDPELRNKLKDDVHRVETEVEKFCVAASNSELRAVVLTVKQELDGVESFVKQIIEGAVRQLEKDVLAEISSVQGNIEQISRSADNLSSAVDDWLQDATSAVKLVRSKAEEYAQNFDKDYKQEVDKIITTIADDVREVDKAAAEELQALETLVQERETVIQRLIDELANNREKLSAAAVNQYGVQMRNAAKGLKKTPPDLEQKIKHAQKALNLALQNAEHAVKKPIAEANKIVREAVEKVTRKAEEITKSVTAKTKNLTALAEKIRNQNNALSLTIDADKYGVNSELDALEDIIKEIDSDIKNHVEGINADVATLRSSTTRAISTAKQKASDTITEVQSCVDGKIKAATESIQDTAKRVHYTTINEMFKKLETKVETHARNIEEIINKDLSTGVKGLMRQLKGKVDGQADQQPPPQPNSNLLDGLSTAVGDENPQHWEKVKKLSEAFKNYADPVLNYIEDQFKSPSFFLPNVSGKKSTDESDRISTIHTALSTLLSHLRDQKHFDHRVPGMLQNLTTSVQALHSTGFANPAYPVLDAFPKSLVKFVEQLEKGYVNRYEGHEEILLYNYVSKKVTPEGEKCAKVFLTLLEILNSHLRNLYDKCIDGKDCKDKCIRMYDNEKNKRTANPLGDWFQRRGFKVSDDNKTQNGELRNDENVKGEHIKGLLVNGNGKYVFKQDNKKEDAGPLRTLFRHLLDYYKVPHMQHIASPISPSNIYQMLQWLLGLYFNPVYDKLKEHIKELFPKPKTLKDKPYSDIPTSQLTLPATTEIRHDGLIAILREVCLYSEDILVAILGHGHADGIYAVDFLH</sequence>
<dbReference type="GeneID" id="39876909"/>
<feature type="region of interest" description="Disordered" evidence="2">
    <location>
        <begin position="492"/>
        <end position="512"/>
    </location>
</feature>
<dbReference type="AlphaFoldDB" id="A0A2H6KJI8"/>
<reference evidence="3 4" key="1">
    <citation type="journal article" date="2017" name="BMC Genomics">
        <title>Whole-genome assembly of Babesia ovata and comparative genomics between closely related pathogens.</title>
        <authorList>
            <person name="Yamagishi J."/>
            <person name="Asada M."/>
            <person name="Hakimi H."/>
            <person name="Tanaka T.Q."/>
            <person name="Sugimoto C."/>
            <person name="Kawazu S."/>
        </authorList>
    </citation>
    <scope>NUCLEOTIDE SEQUENCE [LARGE SCALE GENOMIC DNA]</scope>
    <source>
        <strain evidence="3 4">Miyake</strain>
    </source>
</reference>
<evidence type="ECO:0000313" key="4">
    <source>
        <dbReference type="Proteomes" id="UP000236319"/>
    </source>
</evidence>
<keyword evidence="4" id="KW-1185">Reference proteome</keyword>
<dbReference type="RefSeq" id="XP_028869382.1">
    <property type="nucleotide sequence ID" value="XM_029013549.1"/>
</dbReference>
<comment type="caution">
    <text evidence="3">The sequence shown here is derived from an EMBL/GenBank/DDBJ whole genome shotgun (WGS) entry which is preliminary data.</text>
</comment>
<dbReference type="EMBL" id="BDSA01000017">
    <property type="protein sequence ID" value="GBE63139.1"/>
    <property type="molecule type" value="Genomic_DNA"/>
</dbReference>
<evidence type="ECO:0000313" key="3">
    <source>
        <dbReference type="EMBL" id="GBE63139.1"/>
    </source>
</evidence>
<evidence type="ECO:0000256" key="2">
    <source>
        <dbReference type="SAM" id="MobiDB-lite"/>
    </source>
</evidence>
<protein>
    <recommendedName>
        <fullName evidence="5">Extracellular matrix-binding ebh</fullName>
    </recommendedName>
</protein>
<dbReference type="VEuPathDB" id="PiroplasmaDB:BOVATA_046320"/>
<organism evidence="3 4">
    <name type="scientific">Babesia ovata</name>
    <dbReference type="NCBI Taxonomy" id="189622"/>
    <lineage>
        <taxon>Eukaryota</taxon>
        <taxon>Sar</taxon>
        <taxon>Alveolata</taxon>
        <taxon>Apicomplexa</taxon>
        <taxon>Aconoidasida</taxon>
        <taxon>Piroplasmida</taxon>
        <taxon>Babesiidae</taxon>
        <taxon>Babesia</taxon>
    </lineage>
</organism>
<feature type="coiled-coil region" evidence="1">
    <location>
        <begin position="235"/>
        <end position="269"/>
    </location>
</feature>
<keyword evidence="1" id="KW-0175">Coiled coil</keyword>
<accession>A0A2H6KJI8</accession>